<reference evidence="1" key="2">
    <citation type="journal article" date="2021" name="PeerJ">
        <title>Extensive microbial diversity within the chicken gut microbiome revealed by metagenomics and culture.</title>
        <authorList>
            <person name="Gilroy R."/>
            <person name="Ravi A."/>
            <person name="Getino M."/>
            <person name="Pursley I."/>
            <person name="Horton D.L."/>
            <person name="Alikhan N.F."/>
            <person name="Baker D."/>
            <person name="Gharbi K."/>
            <person name="Hall N."/>
            <person name="Watson M."/>
            <person name="Adriaenssens E.M."/>
            <person name="Foster-Nyarko E."/>
            <person name="Jarju S."/>
            <person name="Secka A."/>
            <person name="Antonio M."/>
            <person name="Oren A."/>
            <person name="Chaudhuri R.R."/>
            <person name="La Ragione R."/>
            <person name="Hildebrand F."/>
            <person name="Pallen M.J."/>
        </authorList>
    </citation>
    <scope>NUCLEOTIDE SEQUENCE</scope>
    <source>
        <strain evidence="1">ChiHecec3B27-6122</strain>
    </source>
</reference>
<accession>A0A9D1K8K6</accession>
<organism evidence="1 2">
    <name type="scientific">Candidatus Scatomorpha pullistercoris</name>
    <dbReference type="NCBI Taxonomy" id="2840929"/>
    <lineage>
        <taxon>Bacteria</taxon>
        <taxon>Bacillati</taxon>
        <taxon>Bacillota</taxon>
        <taxon>Clostridia</taxon>
        <taxon>Eubacteriales</taxon>
        <taxon>Candidatus Scatomorpha</taxon>
    </lineage>
</organism>
<evidence type="ECO:0000313" key="2">
    <source>
        <dbReference type="Proteomes" id="UP000886876"/>
    </source>
</evidence>
<dbReference type="AlphaFoldDB" id="A0A9D1K8K6"/>
<gene>
    <name evidence="1" type="ORF">IAD42_08615</name>
</gene>
<comment type="caution">
    <text evidence="1">The sequence shown here is derived from an EMBL/GenBank/DDBJ whole genome shotgun (WGS) entry which is preliminary data.</text>
</comment>
<protein>
    <submittedName>
        <fullName evidence="1">Uncharacterized protein</fullName>
    </submittedName>
</protein>
<proteinExistence type="predicted"/>
<feature type="non-terminal residue" evidence="1">
    <location>
        <position position="1"/>
    </location>
</feature>
<reference evidence="1" key="1">
    <citation type="submission" date="2020-10" db="EMBL/GenBank/DDBJ databases">
        <authorList>
            <person name="Gilroy R."/>
        </authorList>
    </citation>
    <scope>NUCLEOTIDE SEQUENCE</scope>
    <source>
        <strain evidence="1">ChiHecec3B27-6122</strain>
    </source>
</reference>
<sequence>QGNWRWRMKPGEATPELAAKIRKYAIMYGRFWAPPEPEAEEEPEEKEK</sequence>
<dbReference type="EMBL" id="DVJS01000214">
    <property type="protein sequence ID" value="HIS98023.1"/>
    <property type="molecule type" value="Genomic_DNA"/>
</dbReference>
<evidence type="ECO:0000313" key="1">
    <source>
        <dbReference type="EMBL" id="HIS98023.1"/>
    </source>
</evidence>
<dbReference type="Proteomes" id="UP000886876">
    <property type="component" value="Unassembled WGS sequence"/>
</dbReference>
<name>A0A9D1K8K6_9FIRM</name>